<sequence length="231" mass="25105">MRTRAALTPELIIDAASRLAASAGADALTVRALGKELGADPTAIYRHFRDKDEIILEVADRLVAATIEALPADRPWRARLEWLARQTVRLFVAHPAIAPIVALRTTRRPGEFQTVEAILGALREAGLSDADAAMQHLVFSETIFSYAAMSSAYAALDEKSREGDEAAWSREYRTLPPQRYPNIAAATEFLAGIDDDMVLEGIVRALLDRVEALARSQDTADARDAAHGAGE</sequence>
<reference evidence="6" key="2">
    <citation type="submission" date="2023-01" db="EMBL/GenBank/DDBJ databases">
        <authorList>
            <person name="Sun Q."/>
            <person name="Evtushenko L."/>
        </authorList>
    </citation>
    <scope>NUCLEOTIDE SEQUENCE</scope>
    <source>
        <strain evidence="6">VKM Ac-1321</strain>
    </source>
</reference>
<dbReference type="SUPFAM" id="SSF48498">
    <property type="entry name" value="Tetracyclin repressor-like, C-terminal domain"/>
    <property type="match status" value="1"/>
</dbReference>
<dbReference type="InterPro" id="IPR001647">
    <property type="entry name" value="HTH_TetR"/>
</dbReference>
<organism evidence="6 7">
    <name type="scientific">Dactylosporangium matsuzakiense</name>
    <dbReference type="NCBI Taxonomy" id="53360"/>
    <lineage>
        <taxon>Bacteria</taxon>
        <taxon>Bacillati</taxon>
        <taxon>Actinomycetota</taxon>
        <taxon>Actinomycetes</taxon>
        <taxon>Micromonosporales</taxon>
        <taxon>Micromonosporaceae</taxon>
        <taxon>Dactylosporangium</taxon>
    </lineage>
</organism>
<feature type="domain" description="HTH tetR-type" evidence="5">
    <location>
        <begin position="6"/>
        <end position="66"/>
    </location>
</feature>
<accession>A0A9W6KGH9</accession>
<keyword evidence="1" id="KW-0805">Transcription regulation</keyword>
<dbReference type="PANTHER" id="PTHR30055:SF151">
    <property type="entry name" value="TRANSCRIPTIONAL REGULATORY PROTEIN"/>
    <property type="match status" value="1"/>
</dbReference>
<evidence type="ECO:0000256" key="2">
    <source>
        <dbReference type="ARBA" id="ARBA00023125"/>
    </source>
</evidence>
<dbReference type="SUPFAM" id="SSF46689">
    <property type="entry name" value="Homeodomain-like"/>
    <property type="match status" value="1"/>
</dbReference>
<dbReference type="Gene3D" id="1.10.10.60">
    <property type="entry name" value="Homeodomain-like"/>
    <property type="match status" value="1"/>
</dbReference>
<dbReference type="EMBL" id="BSFP01000013">
    <property type="protein sequence ID" value="GLL01088.1"/>
    <property type="molecule type" value="Genomic_DNA"/>
</dbReference>
<dbReference type="GO" id="GO:0000976">
    <property type="term" value="F:transcription cis-regulatory region binding"/>
    <property type="evidence" value="ECO:0007669"/>
    <property type="project" value="TreeGrafter"/>
</dbReference>
<name>A0A9W6KGH9_9ACTN</name>
<keyword evidence="3" id="KW-0804">Transcription</keyword>
<evidence type="ECO:0000259" key="5">
    <source>
        <dbReference type="PROSITE" id="PS50977"/>
    </source>
</evidence>
<evidence type="ECO:0000256" key="4">
    <source>
        <dbReference type="PROSITE-ProRule" id="PRU00335"/>
    </source>
</evidence>
<evidence type="ECO:0000313" key="7">
    <source>
        <dbReference type="Proteomes" id="UP001143480"/>
    </source>
</evidence>
<dbReference type="PROSITE" id="PS50977">
    <property type="entry name" value="HTH_TETR_2"/>
    <property type="match status" value="1"/>
</dbReference>
<dbReference type="Proteomes" id="UP001143480">
    <property type="component" value="Unassembled WGS sequence"/>
</dbReference>
<keyword evidence="7" id="KW-1185">Reference proteome</keyword>
<dbReference type="InterPro" id="IPR009057">
    <property type="entry name" value="Homeodomain-like_sf"/>
</dbReference>
<dbReference type="GO" id="GO:0003700">
    <property type="term" value="F:DNA-binding transcription factor activity"/>
    <property type="evidence" value="ECO:0007669"/>
    <property type="project" value="TreeGrafter"/>
</dbReference>
<dbReference type="RefSeq" id="WP_223105105.1">
    <property type="nucleotide sequence ID" value="NZ_BAAAXA010000001.1"/>
</dbReference>
<dbReference type="PANTHER" id="PTHR30055">
    <property type="entry name" value="HTH-TYPE TRANSCRIPTIONAL REGULATOR RUTR"/>
    <property type="match status" value="1"/>
</dbReference>
<dbReference type="AlphaFoldDB" id="A0A9W6KGH9"/>
<dbReference type="Gene3D" id="1.10.357.10">
    <property type="entry name" value="Tetracycline Repressor, domain 2"/>
    <property type="match status" value="1"/>
</dbReference>
<dbReference type="InterPro" id="IPR004111">
    <property type="entry name" value="Repressor_TetR_C"/>
</dbReference>
<dbReference type="GO" id="GO:0045892">
    <property type="term" value="P:negative regulation of DNA-templated transcription"/>
    <property type="evidence" value="ECO:0007669"/>
    <property type="project" value="InterPro"/>
</dbReference>
<keyword evidence="2 4" id="KW-0238">DNA-binding</keyword>
<dbReference type="InterPro" id="IPR050109">
    <property type="entry name" value="HTH-type_TetR-like_transc_reg"/>
</dbReference>
<evidence type="ECO:0000313" key="6">
    <source>
        <dbReference type="EMBL" id="GLL01088.1"/>
    </source>
</evidence>
<feature type="DNA-binding region" description="H-T-H motif" evidence="4">
    <location>
        <begin position="29"/>
        <end position="48"/>
    </location>
</feature>
<dbReference type="Pfam" id="PF00440">
    <property type="entry name" value="TetR_N"/>
    <property type="match status" value="1"/>
</dbReference>
<dbReference type="InterPro" id="IPR036271">
    <property type="entry name" value="Tet_transcr_reg_TetR-rel_C_sf"/>
</dbReference>
<evidence type="ECO:0000256" key="1">
    <source>
        <dbReference type="ARBA" id="ARBA00023015"/>
    </source>
</evidence>
<proteinExistence type="predicted"/>
<protein>
    <submittedName>
        <fullName evidence="6">TetR family transcriptional regulator</fullName>
    </submittedName>
</protein>
<comment type="caution">
    <text evidence="6">The sequence shown here is derived from an EMBL/GenBank/DDBJ whole genome shotgun (WGS) entry which is preliminary data.</text>
</comment>
<gene>
    <name evidence="6" type="ORF">GCM10017581_028290</name>
</gene>
<reference evidence="6" key="1">
    <citation type="journal article" date="2014" name="Int. J. Syst. Evol. Microbiol.">
        <title>Complete genome sequence of Corynebacterium casei LMG S-19264T (=DSM 44701T), isolated from a smear-ripened cheese.</title>
        <authorList>
            <consortium name="US DOE Joint Genome Institute (JGI-PGF)"/>
            <person name="Walter F."/>
            <person name="Albersmeier A."/>
            <person name="Kalinowski J."/>
            <person name="Ruckert C."/>
        </authorList>
    </citation>
    <scope>NUCLEOTIDE SEQUENCE</scope>
    <source>
        <strain evidence="6">VKM Ac-1321</strain>
    </source>
</reference>
<evidence type="ECO:0000256" key="3">
    <source>
        <dbReference type="ARBA" id="ARBA00023163"/>
    </source>
</evidence>
<dbReference type="PRINTS" id="PR00455">
    <property type="entry name" value="HTHTETR"/>
</dbReference>
<dbReference type="Pfam" id="PF02909">
    <property type="entry name" value="TetR_C_1"/>
    <property type="match status" value="1"/>
</dbReference>